<evidence type="ECO:0000256" key="8">
    <source>
        <dbReference type="ARBA" id="ARBA00022741"/>
    </source>
</evidence>
<dbReference type="NCBIfam" id="NF004160">
    <property type="entry name" value="PRK05627.1-3"/>
    <property type="match status" value="1"/>
</dbReference>
<protein>
    <recommendedName>
        <fullName evidence="15">Riboflavin biosynthesis protein</fullName>
    </recommendedName>
    <domain>
        <recommendedName>
            <fullName evidence="15">Riboflavin kinase</fullName>
            <ecNumber evidence="15">2.7.1.26</ecNumber>
        </recommendedName>
        <alternativeName>
            <fullName evidence="15">Flavokinase</fullName>
        </alternativeName>
    </domain>
    <domain>
        <recommendedName>
            <fullName evidence="15">FMN adenylyltransferase</fullName>
            <ecNumber evidence="15">2.7.7.2</ecNumber>
        </recommendedName>
        <alternativeName>
            <fullName evidence="15">FAD pyrophosphorylase</fullName>
        </alternativeName>
        <alternativeName>
            <fullName evidence="15">FAD synthase</fullName>
        </alternativeName>
    </domain>
</protein>
<evidence type="ECO:0000256" key="14">
    <source>
        <dbReference type="ARBA" id="ARBA00049494"/>
    </source>
</evidence>
<evidence type="ECO:0000256" key="5">
    <source>
        <dbReference type="ARBA" id="ARBA00022643"/>
    </source>
</evidence>
<comment type="catalytic activity">
    <reaction evidence="13 15">
        <text>riboflavin + ATP = FMN + ADP + H(+)</text>
        <dbReference type="Rhea" id="RHEA:14357"/>
        <dbReference type="ChEBI" id="CHEBI:15378"/>
        <dbReference type="ChEBI" id="CHEBI:30616"/>
        <dbReference type="ChEBI" id="CHEBI:57986"/>
        <dbReference type="ChEBI" id="CHEBI:58210"/>
        <dbReference type="ChEBI" id="CHEBI:456216"/>
        <dbReference type="EC" id="2.7.1.26"/>
    </reaction>
</comment>
<dbReference type="RefSeq" id="WP_004369280.1">
    <property type="nucleotide sequence ID" value="NZ_GL833119.1"/>
</dbReference>
<dbReference type="InterPro" id="IPR014729">
    <property type="entry name" value="Rossmann-like_a/b/a_fold"/>
</dbReference>
<dbReference type="EMBL" id="AEPE02000002">
    <property type="protein sequence ID" value="EFZ38201.1"/>
    <property type="molecule type" value="Genomic_DNA"/>
</dbReference>
<dbReference type="InterPro" id="IPR023468">
    <property type="entry name" value="Riboflavin_kinase"/>
</dbReference>
<dbReference type="UniPathway" id="UPA00276">
    <property type="reaction ID" value="UER00406"/>
</dbReference>
<evidence type="ECO:0000256" key="7">
    <source>
        <dbReference type="ARBA" id="ARBA00022695"/>
    </source>
</evidence>
<evidence type="ECO:0000256" key="11">
    <source>
        <dbReference type="ARBA" id="ARBA00022840"/>
    </source>
</evidence>
<evidence type="ECO:0000256" key="15">
    <source>
        <dbReference type="PIRNR" id="PIRNR004491"/>
    </source>
</evidence>
<dbReference type="InterPro" id="IPR023465">
    <property type="entry name" value="Riboflavin_kinase_dom_sf"/>
</dbReference>
<dbReference type="eggNOG" id="COG0196">
    <property type="taxonomic scope" value="Bacteria"/>
</dbReference>
<keyword evidence="18" id="KW-1185">Reference proteome</keyword>
<comment type="pathway">
    <text evidence="3 15">Cofactor biosynthesis; FMN biosynthesis; FMN from riboflavin (ATP route): step 1/1.</text>
</comment>
<comment type="caution">
    <text evidence="17">The sequence shown here is derived from an EMBL/GenBank/DDBJ whole genome shotgun (WGS) entry which is preliminary data.</text>
</comment>
<evidence type="ECO:0000256" key="1">
    <source>
        <dbReference type="ARBA" id="ARBA00002121"/>
    </source>
</evidence>
<comment type="similarity">
    <text evidence="15">Belongs to the ribF family.</text>
</comment>
<dbReference type="EC" id="2.7.1.26" evidence="15"/>
<dbReference type="GO" id="GO:0005524">
    <property type="term" value="F:ATP binding"/>
    <property type="evidence" value="ECO:0007669"/>
    <property type="project" value="UniProtKB-UniRule"/>
</dbReference>
<dbReference type="SMART" id="SM00904">
    <property type="entry name" value="Flavokinase"/>
    <property type="match status" value="1"/>
</dbReference>
<dbReference type="GO" id="GO:0009398">
    <property type="term" value="P:FMN biosynthetic process"/>
    <property type="evidence" value="ECO:0007669"/>
    <property type="project" value="UniProtKB-UniRule"/>
</dbReference>
<dbReference type="InterPro" id="IPR015864">
    <property type="entry name" value="FAD_synthase"/>
</dbReference>
<dbReference type="UniPathway" id="UPA00277">
    <property type="reaction ID" value="UER00407"/>
</dbReference>
<gene>
    <name evidence="17" type="primary">ribF</name>
    <name evidence="17" type="ORF">HMPREF0663_10570</name>
</gene>
<evidence type="ECO:0000256" key="9">
    <source>
        <dbReference type="ARBA" id="ARBA00022777"/>
    </source>
</evidence>
<dbReference type="SUPFAM" id="SSF82114">
    <property type="entry name" value="Riboflavin kinase-like"/>
    <property type="match status" value="1"/>
</dbReference>
<dbReference type="PIRSF" id="PIRSF004491">
    <property type="entry name" value="FAD_Synth"/>
    <property type="match status" value="1"/>
</dbReference>
<dbReference type="FunFam" id="2.40.30.30:FF:000003">
    <property type="entry name" value="Riboflavin biosynthesis protein"/>
    <property type="match status" value="1"/>
</dbReference>
<dbReference type="CDD" id="cd02064">
    <property type="entry name" value="FAD_synthetase_N"/>
    <property type="match status" value="1"/>
</dbReference>
<dbReference type="AlphaFoldDB" id="E7RN70"/>
<dbReference type="Gene3D" id="2.40.30.30">
    <property type="entry name" value="Riboflavin kinase-like"/>
    <property type="match status" value="1"/>
</dbReference>
<keyword evidence="12" id="KW-0511">Multifunctional enzyme</keyword>
<dbReference type="STRING" id="28134.SAMN05444288_0304"/>
<evidence type="ECO:0000256" key="10">
    <source>
        <dbReference type="ARBA" id="ARBA00022827"/>
    </source>
</evidence>
<dbReference type="GO" id="GO:0009231">
    <property type="term" value="P:riboflavin biosynthetic process"/>
    <property type="evidence" value="ECO:0007669"/>
    <property type="project" value="InterPro"/>
</dbReference>
<dbReference type="Gene3D" id="3.40.50.620">
    <property type="entry name" value="HUPs"/>
    <property type="match status" value="1"/>
</dbReference>
<dbReference type="NCBIfam" id="TIGR00083">
    <property type="entry name" value="ribF"/>
    <property type="match status" value="1"/>
</dbReference>
<keyword evidence="4 15" id="KW-0285">Flavoprotein</keyword>
<dbReference type="Pfam" id="PF01687">
    <property type="entry name" value="Flavokinase"/>
    <property type="match status" value="1"/>
</dbReference>
<evidence type="ECO:0000256" key="3">
    <source>
        <dbReference type="ARBA" id="ARBA00005201"/>
    </source>
</evidence>
<evidence type="ECO:0000256" key="2">
    <source>
        <dbReference type="ARBA" id="ARBA00004726"/>
    </source>
</evidence>
<comment type="pathway">
    <text evidence="2 15">Cofactor biosynthesis; FAD biosynthesis; FAD from FMN: step 1/1.</text>
</comment>
<dbReference type="FunFam" id="3.40.50.620:FF:000021">
    <property type="entry name" value="Riboflavin biosynthesis protein"/>
    <property type="match status" value="1"/>
</dbReference>
<comment type="catalytic activity">
    <reaction evidence="14 15">
        <text>FMN + ATP + H(+) = FAD + diphosphate</text>
        <dbReference type="Rhea" id="RHEA:17237"/>
        <dbReference type="ChEBI" id="CHEBI:15378"/>
        <dbReference type="ChEBI" id="CHEBI:30616"/>
        <dbReference type="ChEBI" id="CHEBI:33019"/>
        <dbReference type="ChEBI" id="CHEBI:57692"/>
        <dbReference type="ChEBI" id="CHEBI:58210"/>
        <dbReference type="EC" id="2.7.7.2"/>
    </reaction>
</comment>
<keyword evidence="6 15" id="KW-0808">Transferase</keyword>
<dbReference type="GO" id="GO:0006747">
    <property type="term" value="P:FAD biosynthetic process"/>
    <property type="evidence" value="ECO:0007669"/>
    <property type="project" value="UniProtKB-UniRule"/>
</dbReference>
<dbReference type="GO" id="GO:0008531">
    <property type="term" value="F:riboflavin kinase activity"/>
    <property type="evidence" value="ECO:0007669"/>
    <property type="project" value="UniProtKB-UniRule"/>
</dbReference>
<dbReference type="HOGENOM" id="CLU_048437_0_2_10"/>
<keyword evidence="9 15" id="KW-0418">Kinase</keyword>
<organism evidence="17 18">
    <name type="scientific">Hoylesella oralis ATCC 33269</name>
    <dbReference type="NCBI Taxonomy" id="873533"/>
    <lineage>
        <taxon>Bacteria</taxon>
        <taxon>Pseudomonadati</taxon>
        <taxon>Bacteroidota</taxon>
        <taxon>Bacteroidia</taxon>
        <taxon>Bacteroidales</taxon>
        <taxon>Prevotellaceae</taxon>
        <taxon>Hoylesella</taxon>
    </lineage>
</organism>
<evidence type="ECO:0000313" key="18">
    <source>
        <dbReference type="Proteomes" id="UP000005580"/>
    </source>
</evidence>
<dbReference type="InterPro" id="IPR015865">
    <property type="entry name" value="Riboflavin_kinase_bac/euk"/>
</dbReference>
<dbReference type="NCBIfam" id="NF004162">
    <property type="entry name" value="PRK05627.1-5"/>
    <property type="match status" value="1"/>
</dbReference>
<keyword evidence="7 15" id="KW-0548">Nucleotidyltransferase</keyword>
<keyword evidence="10 15" id="KW-0274">FAD</keyword>
<dbReference type="PANTHER" id="PTHR22749:SF6">
    <property type="entry name" value="RIBOFLAVIN KINASE"/>
    <property type="match status" value="1"/>
</dbReference>
<reference evidence="17" key="1">
    <citation type="submission" date="2011-01" db="EMBL/GenBank/DDBJ databases">
        <authorList>
            <person name="Muzny D."/>
            <person name="Qin X."/>
            <person name="Buhay C."/>
            <person name="Dugan-Rocha S."/>
            <person name="Ding Y."/>
            <person name="Chen G."/>
            <person name="Hawes A."/>
            <person name="Holder M."/>
            <person name="Jhangiani S."/>
            <person name="Johnson A."/>
            <person name="Khan Z."/>
            <person name="Li Z."/>
            <person name="Liu W."/>
            <person name="Liu X."/>
            <person name="Perez L."/>
            <person name="Shen H."/>
            <person name="Wang Q."/>
            <person name="Watt J."/>
            <person name="Xi L."/>
            <person name="Xin Y."/>
            <person name="Zhou J."/>
            <person name="Deng J."/>
            <person name="Jiang H."/>
            <person name="Liu Y."/>
            <person name="Qu J."/>
            <person name="Song X.-Z."/>
            <person name="Zhang L."/>
            <person name="Villasana D."/>
            <person name="Johnson A."/>
            <person name="Liu J."/>
            <person name="Liyanage D."/>
            <person name="Lorensuhewa L."/>
            <person name="Robinson T."/>
            <person name="Song A."/>
            <person name="Song B.-B."/>
            <person name="Dinh H."/>
            <person name="Thornton R."/>
            <person name="Coyle M."/>
            <person name="Francisco L."/>
            <person name="Jackson L."/>
            <person name="Javaid M."/>
            <person name="Korchina V."/>
            <person name="Kovar C."/>
            <person name="Mata R."/>
            <person name="Mathew T."/>
            <person name="Ngo R."/>
            <person name="Nguyen L."/>
            <person name="Nguyen N."/>
            <person name="Okwuonu G."/>
            <person name="Ongeri F."/>
            <person name="Pham C."/>
            <person name="Simmons D."/>
            <person name="Wilczek-Boney K."/>
            <person name="Hale W."/>
            <person name="Jakkamsetti A."/>
            <person name="Pham P."/>
            <person name="Ruth R."/>
            <person name="San Lucas F."/>
            <person name="Warren J."/>
            <person name="Zhang J."/>
            <person name="Zhao Z."/>
            <person name="Zhou C."/>
            <person name="Zhu D."/>
            <person name="Lee S."/>
            <person name="Bess C."/>
            <person name="Blankenburg K."/>
            <person name="Forbes L."/>
            <person name="Fu Q."/>
            <person name="Gubbala S."/>
            <person name="Hirani K."/>
            <person name="Jayaseelan J.C."/>
            <person name="Lara F."/>
            <person name="Munidasa M."/>
            <person name="Palculict T."/>
            <person name="Patil S."/>
            <person name="Pu L.-L."/>
            <person name="Saada N."/>
            <person name="Tang L."/>
            <person name="Weissenberger G."/>
            <person name="Zhu Y."/>
            <person name="Hemphill L."/>
            <person name="Shang Y."/>
            <person name="Youmans B."/>
            <person name="Ayvaz T."/>
            <person name="Ross M."/>
            <person name="Santibanez J."/>
            <person name="Aqrawi P."/>
            <person name="Gross S."/>
            <person name="Joshi V."/>
            <person name="Fowler G."/>
            <person name="Nazareth L."/>
            <person name="Reid J."/>
            <person name="Worley K."/>
            <person name="Petrosino J."/>
            <person name="Highlander S."/>
            <person name="Gibbs R."/>
        </authorList>
    </citation>
    <scope>NUCLEOTIDE SEQUENCE [LARGE SCALE GENOMIC DNA]</scope>
    <source>
        <strain evidence="17">ATCC 33269</strain>
    </source>
</reference>
<dbReference type="Proteomes" id="UP000005580">
    <property type="component" value="Unassembled WGS sequence"/>
</dbReference>
<evidence type="ECO:0000313" key="17">
    <source>
        <dbReference type="EMBL" id="EFZ38201.1"/>
    </source>
</evidence>
<dbReference type="InterPro" id="IPR002606">
    <property type="entry name" value="Riboflavin_kinase_bac"/>
</dbReference>
<sequence length="317" mass="36001">MKTIRFNLDNQPLQTPRVATIGFFDGVHRGHQYLIERVKAEAATAQMASAVITFSCHPRQILHSEYVPELLTTLDGKLIQLAKTKVDETIVLNFDKDMAALSARDFMEKILRDRLDVRKLIIGYDNRFGHNRSEGFEDYARYGNELGIEVIRHPAFMLHGVNVSSSVIRTFLHQGEVEMAALCLGYPYTISGKVVPGVQEGRKIGFPTANLDTSHYGQLIPANGVYAVKARLEQSIATLPAMMNIGMRPTFNGTDITLETHILNFSDDLYGKTLSVSFMHRIREEQKFDSPQDLMKQLQYDRKMVVEQFEKDQDKDE</sequence>
<dbReference type="SUPFAM" id="SSF52374">
    <property type="entry name" value="Nucleotidylyl transferase"/>
    <property type="match status" value="1"/>
</dbReference>
<keyword evidence="5 15" id="KW-0288">FMN</keyword>
<dbReference type="EC" id="2.7.7.2" evidence="15"/>
<comment type="function">
    <text evidence="1">Catalyzes the phosphorylation of riboflavin to FMN followed by the adenylation of FMN to FAD.</text>
</comment>
<dbReference type="PANTHER" id="PTHR22749">
    <property type="entry name" value="RIBOFLAVIN KINASE/FMN ADENYLYLTRANSFERASE"/>
    <property type="match status" value="1"/>
</dbReference>
<evidence type="ECO:0000256" key="4">
    <source>
        <dbReference type="ARBA" id="ARBA00022630"/>
    </source>
</evidence>
<dbReference type="Pfam" id="PF06574">
    <property type="entry name" value="FAD_syn"/>
    <property type="match status" value="1"/>
</dbReference>
<evidence type="ECO:0000259" key="16">
    <source>
        <dbReference type="SMART" id="SM00904"/>
    </source>
</evidence>
<evidence type="ECO:0000256" key="13">
    <source>
        <dbReference type="ARBA" id="ARBA00047880"/>
    </source>
</evidence>
<accession>E7RN70</accession>
<evidence type="ECO:0000256" key="12">
    <source>
        <dbReference type="ARBA" id="ARBA00023268"/>
    </source>
</evidence>
<dbReference type="GO" id="GO:0003919">
    <property type="term" value="F:FMN adenylyltransferase activity"/>
    <property type="evidence" value="ECO:0007669"/>
    <property type="project" value="UniProtKB-UniRule"/>
</dbReference>
<keyword evidence="11 15" id="KW-0067">ATP-binding</keyword>
<keyword evidence="8 15" id="KW-0547">Nucleotide-binding</keyword>
<name>E7RN70_9BACT</name>
<proteinExistence type="inferred from homology"/>
<evidence type="ECO:0000256" key="6">
    <source>
        <dbReference type="ARBA" id="ARBA00022679"/>
    </source>
</evidence>
<feature type="domain" description="Riboflavin kinase" evidence="16">
    <location>
        <begin position="183"/>
        <end position="310"/>
    </location>
</feature>